<reference evidence="3" key="2">
    <citation type="submission" date="2023-11" db="UniProtKB">
        <authorList>
            <consortium name="WormBaseParasite"/>
        </authorList>
    </citation>
    <scope>IDENTIFICATION</scope>
</reference>
<evidence type="ECO:0000313" key="3">
    <source>
        <dbReference type="WBParaSite" id="TREG1_55910.1"/>
    </source>
</evidence>
<dbReference type="Proteomes" id="UP000050795">
    <property type="component" value="Unassembled WGS sequence"/>
</dbReference>
<reference evidence="2" key="1">
    <citation type="submission" date="2022-06" db="EMBL/GenBank/DDBJ databases">
        <authorList>
            <person name="Berger JAMES D."/>
            <person name="Berger JAMES D."/>
        </authorList>
    </citation>
    <scope>NUCLEOTIDE SEQUENCE [LARGE SCALE GENOMIC DNA]</scope>
</reference>
<dbReference type="AlphaFoldDB" id="A0AA85JT95"/>
<sequence length="247" mass="27159">MSIVCYLEMIRSRLIQELVLNLCAKRYSISEKNAFSALDILISRGHLHTVDSPKGILYGTNPFVVACGHLKNPTSLSAKIIAKYSGGINGIRPEVSIVLGPKRPHSERSLDSCPSEVEQNDPTTNNVCHCSNRRSTTNSLLVPGISAINCSDNTEVGYVHVKQADKSDFSTGTQSYETDNLQHGTKIFTVLPASPMIQANSENQMINLTHYRIEKGSCDSMSSEPGFENSEMPQITNSRHSNRQMEG</sequence>
<dbReference type="WBParaSite" id="TREG1_55910.1">
    <property type="protein sequence ID" value="TREG1_55910.1"/>
    <property type="gene ID" value="TREG1_55910"/>
</dbReference>
<protein>
    <submittedName>
        <fullName evidence="3">Uncharacterized protein</fullName>
    </submittedName>
</protein>
<proteinExistence type="predicted"/>
<accession>A0AA85JT95</accession>
<organism evidence="2 3">
    <name type="scientific">Trichobilharzia regenti</name>
    <name type="common">Nasal bird schistosome</name>
    <dbReference type="NCBI Taxonomy" id="157069"/>
    <lineage>
        <taxon>Eukaryota</taxon>
        <taxon>Metazoa</taxon>
        <taxon>Spiralia</taxon>
        <taxon>Lophotrochozoa</taxon>
        <taxon>Platyhelminthes</taxon>
        <taxon>Trematoda</taxon>
        <taxon>Digenea</taxon>
        <taxon>Strigeidida</taxon>
        <taxon>Schistosomatoidea</taxon>
        <taxon>Schistosomatidae</taxon>
        <taxon>Trichobilharzia</taxon>
    </lineage>
</organism>
<name>A0AA85JT95_TRIRE</name>
<evidence type="ECO:0000313" key="2">
    <source>
        <dbReference type="Proteomes" id="UP000050795"/>
    </source>
</evidence>
<feature type="region of interest" description="Disordered" evidence="1">
    <location>
        <begin position="218"/>
        <end position="247"/>
    </location>
</feature>
<keyword evidence="2" id="KW-1185">Reference proteome</keyword>
<evidence type="ECO:0000256" key="1">
    <source>
        <dbReference type="SAM" id="MobiDB-lite"/>
    </source>
</evidence>